<feature type="transmembrane region" description="Helical" evidence="5">
    <location>
        <begin position="136"/>
        <end position="155"/>
    </location>
</feature>
<accession>A0A196S4V4</accession>
<dbReference type="SUPFAM" id="SSF103481">
    <property type="entry name" value="Multidrug resistance efflux transporter EmrE"/>
    <property type="match status" value="2"/>
</dbReference>
<feature type="transmembrane region" description="Helical" evidence="5">
    <location>
        <begin position="65"/>
        <end position="87"/>
    </location>
</feature>
<dbReference type="InterPro" id="IPR037185">
    <property type="entry name" value="EmrE-like"/>
</dbReference>
<dbReference type="PANTHER" id="PTHR11132">
    <property type="entry name" value="SOLUTE CARRIER FAMILY 35"/>
    <property type="match status" value="1"/>
</dbReference>
<dbReference type="Proteomes" id="UP000078348">
    <property type="component" value="Unassembled WGS sequence"/>
</dbReference>
<comment type="subcellular location">
    <subcellularLocation>
        <location evidence="1">Membrane</location>
        <topology evidence="1">Multi-pass membrane protein</topology>
    </subcellularLocation>
</comment>
<evidence type="ECO:0000256" key="1">
    <source>
        <dbReference type="ARBA" id="ARBA00004141"/>
    </source>
</evidence>
<feature type="transmembrane region" description="Helical" evidence="5">
    <location>
        <begin position="303"/>
        <end position="322"/>
    </location>
</feature>
<dbReference type="InterPro" id="IPR050186">
    <property type="entry name" value="TPT_transporter"/>
</dbReference>
<keyword evidence="4 5" id="KW-0472">Membrane</keyword>
<feature type="transmembrane region" description="Helical" evidence="5">
    <location>
        <begin position="217"/>
        <end position="235"/>
    </location>
</feature>
<evidence type="ECO:0000256" key="3">
    <source>
        <dbReference type="ARBA" id="ARBA00022989"/>
    </source>
</evidence>
<evidence type="ECO:0000313" key="8">
    <source>
        <dbReference type="Proteomes" id="UP000078348"/>
    </source>
</evidence>
<dbReference type="EMBL" id="LXWW01000561">
    <property type="protein sequence ID" value="OAO12135.1"/>
    <property type="molecule type" value="Genomic_DNA"/>
</dbReference>
<comment type="caution">
    <text evidence="7">The sequence shown here is derived from an EMBL/GenBank/DDBJ whole genome shotgun (WGS) entry which is preliminary data.</text>
</comment>
<reference evidence="7 8" key="1">
    <citation type="submission" date="2016-05" db="EMBL/GenBank/DDBJ databases">
        <title>Nuclear genome of Blastocystis sp. subtype 1 NandII.</title>
        <authorList>
            <person name="Gentekaki E."/>
            <person name="Curtis B."/>
            <person name="Stairs C."/>
            <person name="Eme L."/>
            <person name="Herman E."/>
            <person name="Klimes V."/>
            <person name="Arias M.C."/>
            <person name="Elias M."/>
            <person name="Hilliou F."/>
            <person name="Klute M."/>
            <person name="Malik S.-B."/>
            <person name="Pightling A."/>
            <person name="Rachubinski R."/>
            <person name="Salas D."/>
            <person name="Schlacht A."/>
            <person name="Suga H."/>
            <person name="Archibald J."/>
            <person name="Ball S.G."/>
            <person name="Clark G."/>
            <person name="Dacks J."/>
            <person name="Van Der Giezen M."/>
            <person name="Tsaousis A."/>
            <person name="Roger A."/>
        </authorList>
    </citation>
    <scope>NUCLEOTIDE SEQUENCE [LARGE SCALE GENOMIC DNA]</scope>
    <source>
        <strain evidence="8">ATCC 50177 / NandII</strain>
    </source>
</reference>
<dbReference type="OrthoDB" id="6418713at2759"/>
<feature type="transmembrane region" description="Helical" evidence="5">
    <location>
        <begin position="162"/>
        <end position="178"/>
    </location>
</feature>
<keyword evidence="3 5" id="KW-1133">Transmembrane helix</keyword>
<evidence type="ECO:0000256" key="2">
    <source>
        <dbReference type="ARBA" id="ARBA00022692"/>
    </source>
</evidence>
<dbReference type="Pfam" id="PF03151">
    <property type="entry name" value="TPT"/>
    <property type="match status" value="1"/>
</dbReference>
<feature type="transmembrane region" description="Helical" evidence="5">
    <location>
        <begin position="184"/>
        <end position="205"/>
    </location>
</feature>
<dbReference type="GO" id="GO:0016020">
    <property type="term" value="C:membrane"/>
    <property type="evidence" value="ECO:0007669"/>
    <property type="project" value="UniProtKB-SubCell"/>
</dbReference>
<organism evidence="7 8">
    <name type="scientific">Blastocystis sp. subtype 1 (strain ATCC 50177 / NandII)</name>
    <dbReference type="NCBI Taxonomy" id="478820"/>
    <lineage>
        <taxon>Eukaryota</taxon>
        <taxon>Sar</taxon>
        <taxon>Stramenopiles</taxon>
        <taxon>Bigyra</taxon>
        <taxon>Opalozoa</taxon>
        <taxon>Opalinata</taxon>
        <taxon>Blastocystidae</taxon>
        <taxon>Blastocystis</taxon>
    </lineage>
</organism>
<feature type="domain" description="Sugar phosphate transporter" evidence="6">
    <location>
        <begin position="35"/>
        <end position="320"/>
    </location>
</feature>
<feature type="transmembrane region" description="Helical" evidence="5">
    <location>
        <begin position="31"/>
        <end position="53"/>
    </location>
</feature>
<protein>
    <submittedName>
        <fullName evidence="7">Drug/Metabolite Transporter (DMT) Superfamily</fullName>
    </submittedName>
</protein>
<sequence>MRKDESYVDGLSDDVNVKYTYDTHKWRRQMVFIAEVAIAITLWYSFSILATIINKRLIAAPGAVNPLTLTFFHVLVSFICDTLRMAWFHRKDLEAYAKCISFKSSFRIFFPLALAMMAAKFLTYTSYGMIPVSLTHTIKALQPFFNVVIVFLWTGEMVDTRTLLTLIPIVFGVIYASVKEVEFVWMGFGCALVSTIVSVWQGVYLKMLMKRGLTKEFIHLCNCTLSCILLLPVIITMELRRESTTYIRWGDMVLSALIQYVSSISSYKAMFLLSSLSYSITSTFKRVAIIVATSLFFGKRLSAGNVLGVGIATIGAILYNIMSKKRGYVQKLPVVESPHKGATVNMSG</sequence>
<evidence type="ECO:0000256" key="5">
    <source>
        <dbReference type="SAM" id="Phobius"/>
    </source>
</evidence>
<feature type="transmembrane region" description="Helical" evidence="5">
    <location>
        <begin position="108"/>
        <end position="130"/>
    </location>
</feature>
<evidence type="ECO:0000259" key="6">
    <source>
        <dbReference type="Pfam" id="PF03151"/>
    </source>
</evidence>
<dbReference type="AlphaFoldDB" id="A0A196S4V4"/>
<keyword evidence="8" id="KW-1185">Reference proteome</keyword>
<keyword evidence="2 5" id="KW-0812">Transmembrane</keyword>
<evidence type="ECO:0000313" key="7">
    <source>
        <dbReference type="EMBL" id="OAO12135.1"/>
    </source>
</evidence>
<name>A0A196S4V4_BLAHN</name>
<evidence type="ECO:0000256" key="4">
    <source>
        <dbReference type="ARBA" id="ARBA00023136"/>
    </source>
</evidence>
<gene>
    <name evidence="7" type="ORF">AV274_6185</name>
</gene>
<dbReference type="STRING" id="478820.A0A196S4V4"/>
<proteinExistence type="predicted"/>
<dbReference type="InterPro" id="IPR004853">
    <property type="entry name" value="Sugar_P_trans_dom"/>
</dbReference>